<keyword evidence="2" id="KW-0813">Transport</keyword>
<dbReference type="InterPro" id="IPR036259">
    <property type="entry name" value="MFS_trans_sf"/>
</dbReference>
<dbReference type="InterPro" id="IPR020846">
    <property type="entry name" value="MFS_dom"/>
</dbReference>
<organism evidence="8 9">
    <name type="scientific">Leucobacter muris</name>
    <dbReference type="NCBI Taxonomy" id="1935379"/>
    <lineage>
        <taxon>Bacteria</taxon>
        <taxon>Bacillati</taxon>
        <taxon>Actinomycetota</taxon>
        <taxon>Actinomycetes</taxon>
        <taxon>Micrococcales</taxon>
        <taxon>Microbacteriaceae</taxon>
        <taxon>Leucobacter</taxon>
    </lineage>
</organism>
<keyword evidence="9" id="KW-1185">Reference proteome</keyword>
<accession>A0ABX5QJ90</accession>
<dbReference type="Proteomes" id="UP000285768">
    <property type="component" value="Chromosome"/>
</dbReference>
<comment type="subcellular location">
    <subcellularLocation>
        <location evidence="1">Cell inner membrane</location>
        <topology evidence="1">Multi-pass membrane protein</topology>
    </subcellularLocation>
</comment>
<proteinExistence type="predicted"/>
<dbReference type="EMBL" id="CP035037">
    <property type="protein sequence ID" value="QAB19178.1"/>
    <property type="molecule type" value="Genomic_DNA"/>
</dbReference>
<feature type="transmembrane region" description="Helical" evidence="6">
    <location>
        <begin position="418"/>
        <end position="440"/>
    </location>
</feature>
<dbReference type="PANTHER" id="PTHR23501">
    <property type="entry name" value="MAJOR FACILITATOR SUPERFAMILY"/>
    <property type="match status" value="1"/>
</dbReference>
<dbReference type="InterPro" id="IPR011701">
    <property type="entry name" value="MFS"/>
</dbReference>
<reference evidence="8 9" key="1">
    <citation type="submission" date="2019-01" db="EMBL/GenBank/DDBJ databases">
        <title>Leucobacter muris sp. nov. isolated from the nose of a laboratory mouse.</title>
        <authorList>
            <person name="Benga L."/>
            <person name="Sproeer C."/>
            <person name="Schumann P."/>
            <person name="Verbarg S."/>
            <person name="Bunk B."/>
            <person name="Engelhardt E."/>
            <person name="Benten P.M."/>
            <person name="Sager M."/>
        </authorList>
    </citation>
    <scope>NUCLEOTIDE SEQUENCE [LARGE SCALE GENOMIC DNA]</scope>
    <source>
        <strain evidence="8 9">DSM 101948</strain>
    </source>
</reference>
<dbReference type="Pfam" id="PF07690">
    <property type="entry name" value="MFS_1"/>
    <property type="match status" value="1"/>
</dbReference>
<evidence type="ECO:0000256" key="6">
    <source>
        <dbReference type="SAM" id="Phobius"/>
    </source>
</evidence>
<keyword evidence="3 6" id="KW-0812">Transmembrane</keyword>
<evidence type="ECO:0000256" key="1">
    <source>
        <dbReference type="ARBA" id="ARBA00004429"/>
    </source>
</evidence>
<evidence type="ECO:0000256" key="4">
    <source>
        <dbReference type="ARBA" id="ARBA00022989"/>
    </source>
</evidence>
<feature type="domain" description="Major facilitator superfamily (MFS) profile" evidence="7">
    <location>
        <begin position="1"/>
        <end position="442"/>
    </location>
</feature>
<evidence type="ECO:0000313" key="8">
    <source>
        <dbReference type="EMBL" id="QAB19178.1"/>
    </source>
</evidence>
<keyword evidence="5 6" id="KW-0472">Membrane</keyword>
<feature type="transmembrane region" description="Helical" evidence="6">
    <location>
        <begin position="147"/>
        <end position="168"/>
    </location>
</feature>
<feature type="transmembrane region" description="Helical" evidence="6">
    <location>
        <begin position="206"/>
        <end position="227"/>
    </location>
</feature>
<feature type="transmembrane region" description="Helical" evidence="6">
    <location>
        <begin position="61"/>
        <end position="80"/>
    </location>
</feature>
<feature type="transmembrane region" description="Helical" evidence="6">
    <location>
        <begin position="119"/>
        <end position="141"/>
    </location>
</feature>
<feature type="transmembrane region" description="Helical" evidence="6">
    <location>
        <begin position="315"/>
        <end position="334"/>
    </location>
</feature>
<feature type="transmembrane region" description="Helical" evidence="6">
    <location>
        <begin position="30"/>
        <end position="49"/>
    </location>
</feature>
<evidence type="ECO:0000256" key="2">
    <source>
        <dbReference type="ARBA" id="ARBA00022448"/>
    </source>
</evidence>
<evidence type="ECO:0000313" key="9">
    <source>
        <dbReference type="Proteomes" id="UP000285768"/>
    </source>
</evidence>
<dbReference type="SUPFAM" id="SSF103473">
    <property type="entry name" value="MFS general substrate transporter"/>
    <property type="match status" value="2"/>
</dbReference>
<feature type="transmembrane region" description="Helical" evidence="6">
    <location>
        <begin position="376"/>
        <end position="398"/>
    </location>
</feature>
<gene>
    <name evidence="8" type="ORF">Leucomu_06985</name>
</gene>
<keyword evidence="4 6" id="KW-1133">Transmembrane helix</keyword>
<evidence type="ECO:0000259" key="7">
    <source>
        <dbReference type="PROSITE" id="PS50850"/>
    </source>
</evidence>
<protein>
    <submittedName>
        <fullName evidence="8">MFS transporter</fullName>
    </submittedName>
</protein>
<feature type="transmembrane region" description="Helical" evidence="6">
    <location>
        <begin position="86"/>
        <end position="107"/>
    </location>
</feature>
<dbReference type="CDD" id="cd17502">
    <property type="entry name" value="MFS_Azr1_MDR_like"/>
    <property type="match status" value="1"/>
</dbReference>
<dbReference type="Gene3D" id="1.20.1720.10">
    <property type="entry name" value="Multidrug resistance protein D"/>
    <property type="match status" value="1"/>
</dbReference>
<dbReference type="PROSITE" id="PS50850">
    <property type="entry name" value="MFS"/>
    <property type="match status" value="1"/>
</dbReference>
<feature type="transmembrane region" description="Helical" evidence="6">
    <location>
        <begin position="248"/>
        <end position="270"/>
    </location>
</feature>
<evidence type="ECO:0000256" key="3">
    <source>
        <dbReference type="ARBA" id="ARBA00022692"/>
    </source>
</evidence>
<evidence type="ECO:0000256" key="5">
    <source>
        <dbReference type="ARBA" id="ARBA00023136"/>
    </source>
</evidence>
<name>A0ABX5QJ90_9MICO</name>
<feature type="transmembrane region" description="Helical" evidence="6">
    <location>
        <begin position="180"/>
        <end position="200"/>
    </location>
</feature>
<dbReference type="Gene3D" id="1.20.1250.20">
    <property type="entry name" value="MFS general substrate transporter like domains"/>
    <property type="match status" value="1"/>
</dbReference>
<feature type="transmembrane region" description="Helical" evidence="6">
    <location>
        <begin position="340"/>
        <end position="364"/>
    </location>
</feature>
<dbReference type="PANTHER" id="PTHR23501:SF191">
    <property type="entry name" value="VACUOLAR BASIC AMINO ACID TRANSPORTER 4"/>
    <property type="match status" value="1"/>
</dbReference>
<feature type="transmembrane region" description="Helical" evidence="6">
    <location>
        <begin position="282"/>
        <end position="303"/>
    </location>
</feature>
<sequence length="448" mass="46459">MLSAGLIAVDATILATAVQSVVADLGGFNQFPWLFSSYLLAQAVSVPIYAKLSDMIGRKPILLFGIALFLVGSIACGFAWSMPALIVFRAVQGLGAGAVAPMTQTVAGDIYTVEERAKVQGYMASVWAAASVLGPVLGGVFSQFVSWRWIFFINIPLCLIAGALLLRNYRERAERSDRRVDVLGAAVLTIGLTAVILALIEGGHGWEWVSLPSLGLAALGIAALAVFARSTRRASEPILDLGLLKLPVVWAPTCISACVGALLTGFTAFAPSYLERTAGSPPLVAGLSVAACTLGWPLAASMSGRLYLRWGFRRTALIGSTIAALGAVALVLVAPWPDPLRIAVCAFCIGFGIGWTATPTLIAAQASVEWNQRGAVTGLNVFARTAGGAIGVAIYGAISNAVISGGGGEHHAPTVVSATTWVFAGVAITALLMLASAVAMPRRVPTPD</sequence>